<dbReference type="AlphaFoldDB" id="A0A4V1IZN5"/>
<reference evidence="4" key="1">
    <citation type="journal article" date="2018" name="Nat. Microbiol.">
        <title>Leveraging single-cell genomics to expand the fungal tree of life.</title>
        <authorList>
            <person name="Ahrendt S.R."/>
            <person name="Quandt C.A."/>
            <person name="Ciobanu D."/>
            <person name="Clum A."/>
            <person name="Salamov A."/>
            <person name="Andreopoulos B."/>
            <person name="Cheng J.F."/>
            <person name="Woyke T."/>
            <person name="Pelin A."/>
            <person name="Henrissat B."/>
            <person name="Reynolds N.K."/>
            <person name="Benny G.L."/>
            <person name="Smith M.E."/>
            <person name="James T.Y."/>
            <person name="Grigoriev I.V."/>
        </authorList>
    </citation>
    <scope>NUCLEOTIDE SEQUENCE [LARGE SCALE GENOMIC DNA]</scope>
    <source>
        <strain evidence="4">CSF55</strain>
    </source>
</reference>
<name>A0A4V1IZN5_ROZAC</name>
<dbReference type="CDD" id="cd00027">
    <property type="entry name" value="BRCT"/>
    <property type="match status" value="1"/>
</dbReference>
<dbReference type="SMART" id="SM00292">
    <property type="entry name" value="BRCT"/>
    <property type="match status" value="2"/>
</dbReference>
<feature type="compositionally biased region" description="Basic and acidic residues" evidence="1">
    <location>
        <begin position="352"/>
        <end position="390"/>
    </location>
</feature>
<dbReference type="InterPro" id="IPR001357">
    <property type="entry name" value="BRCT_dom"/>
</dbReference>
<evidence type="ECO:0000313" key="3">
    <source>
        <dbReference type="EMBL" id="RKP18679.1"/>
    </source>
</evidence>
<sequence>MLEEQVKTLKGSVIMMKEDATHIITTDPLERHRNAKVVSFRWIEDSISVEMLLDTTGINNNLLAPKRDILKGCFLFSNHWDNFKDKRVVQESIESQGGQIVYDFDSSTHVLCDSRLDTNYERALQSGKTVVSTFWIFDVLRDGVKHDPKMHIHMYPKRGEIIPNADKLIISISNYTGMARERIKFMINEMGATYTGTFSPENTHLVCNDSTTVKFQKAKEFSHVKIVNHLWIEDTFNAWKIQKWDQKKYQTIVPALGLIVGKTKPIFELEEALPSSCHVVQETDNEHDDDIALTFGNEKSSLSETLETPLKRKSGAVKPLPIADNIEKEDDEPLPEIFKKSKIETDSMPASKVDKKQHPMHKEKITSNDKEKEEEKVDSEILKPLEENLPLKKRSKQRKEKLVLKIESKEIGEIKENSEIDSSNSIKPTRRRNESEKEKSTSLRYNLINMATPSKTKGKATIFHDSNKNTANEKVLNKEDPIQIQVQPLDLPSPSPDPKDELMSRKTPIKRKKKAEIPSSSKKFMTRPMILFTGGKPTEEEIRVTDIIN</sequence>
<feature type="region of interest" description="Disordered" evidence="1">
    <location>
        <begin position="345"/>
        <end position="537"/>
    </location>
</feature>
<dbReference type="CDD" id="cd17711">
    <property type="entry name" value="BRCT_PAXIP1_rpt3"/>
    <property type="match status" value="1"/>
</dbReference>
<protein>
    <recommendedName>
        <fullName evidence="2">BRCT domain-containing protein</fullName>
    </recommendedName>
</protein>
<feature type="compositionally biased region" description="Basic and acidic residues" evidence="1">
    <location>
        <begin position="431"/>
        <end position="441"/>
    </location>
</feature>
<proteinExistence type="predicted"/>
<evidence type="ECO:0000259" key="2">
    <source>
        <dbReference type="PROSITE" id="PS50172"/>
    </source>
</evidence>
<dbReference type="Gene3D" id="3.40.50.10190">
    <property type="entry name" value="BRCT domain"/>
    <property type="match status" value="2"/>
</dbReference>
<dbReference type="Pfam" id="PF12738">
    <property type="entry name" value="PTCB-BRCT"/>
    <property type="match status" value="1"/>
</dbReference>
<dbReference type="InterPro" id="IPR036420">
    <property type="entry name" value="BRCT_dom_sf"/>
</dbReference>
<dbReference type="EMBL" id="ML005396">
    <property type="protein sequence ID" value="RKP18679.1"/>
    <property type="molecule type" value="Genomic_DNA"/>
</dbReference>
<dbReference type="PANTHER" id="PTHR47667:SF1">
    <property type="entry name" value="REGULATOR OF TY1 TRANSPOSITION PROTEIN 107"/>
    <property type="match status" value="1"/>
</dbReference>
<organism evidence="3 4">
    <name type="scientific">Rozella allomycis (strain CSF55)</name>
    <dbReference type="NCBI Taxonomy" id="988480"/>
    <lineage>
        <taxon>Eukaryota</taxon>
        <taxon>Fungi</taxon>
        <taxon>Fungi incertae sedis</taxon>
        <taxon>Cryptomycota</taxon>
        <taxon>Cryptomycota incertae sedis</taxon>
        <taxon>Rozella</taxon>
    </lineage>
</organism>
<dbReference type="InterPro" id="IPR053036">
    <property type="entry name" value="CellCycle_DNARepair_Reg"/>
</dbReference>
<evidence type="ECO:0000313" key="4">
    <source>
        <dbReference type="Proteomes" id="UP000281549"/>
    </source>
</evidence>
<dbReference type="Proteomes" id="UP000281549">
    <property type="component" value="Unassembled WGS sequence"/>
</dbReference>
<feature type="compositionally biased region" description="Basic and acidic residues" evidence="1">
    <location>
        <begin position="400"/>
        <end position="418"/>
    </location>
</feature>
<dbReference type="SUPFAM" id="SSF52113">
    <property type="entry name" value="BRCT domain"/>
    <property type="match status" value="3"/>
</dbReference>
<accession>A0A4V1IZN5</accession>
<gene>
    <name evidence="3" type="ORF">ROZALSC1DRAFT_29653</name>
</gene>
<feature type="domain" description="BRCT" evidence="2">
    <location>
        <begin position="157"/>
        <end position="249"/>
    </location>
</feature>
<dbReference type="PANTHER" id="PTHR47667">
    <property type="entry name" value="REGULATOR OF TY1 TRANSPOSITION PROTEIN 107"/>
    <property type="match status" value="1"/>
</dbReference>
<dbReference type="PROSITE" id="PS50172">
    <property type="entry name" value="BRCT"/>
    <property type="match status" value="2"/>
</dbReference>
<evidence type="ECO:0000256" key="1">
    <source>
        <dbReference type="SAM" id="MobiDB-lite"/>
    </source>
</evidence>
<feature type="domain" description="BRCT" evidence="2">
    <location>
        <begin position="65"/>
        <end position="143"/>
    </location>
</feature>